<evidence type="ECO:0000259" key="7">
    <source>
        <dbReference type="PROSITE" id="PS50110"/>
    </source>
</evidence>
<dbReference type="Gene3D" id="1.10.287.130">
    <property type="match status" value="1"/>
</dbReference>
<evidence type="ECO:0000259" key="9">
    <source>
        <dbReference type="PROSITE" id="PS50113"/>
    </source>
</evidence>
<gene>
    <name evidence="10" type="ORF">SAMN04488103_101159</name>
</gene>
<evidence type="ECO:0000259" key="6">
    <source>
        <dbReference type="PROSITE" id="PS50109"/>
    </source>
</evidence>
<dbReference type="InterPro" id="IPR001789">
    <property type="entry name" value="Sig_transdc_resp-reg_receiver"/>
</dbReference>
<reference evidence="10 11" key="1">
    <citation type="submission" date="2016-10" db="EMBL/GenBank/DDBJ databases">
        <authorList>
            <person name="de Groot N.N."/>
        </authorList>
    </citation>
    <scope>NUCLEOTIDE SEQUENCE [LARGE SCALE GENOMIC DNA]</scope>
    <source>
        <strain evidence="10 11">DSM 3857</strain>
    </source>
</reference>
<dbReference type="CDD" id="cd00082">
    <property type="entry name" value="HisKA"/>
    <property type="match status" value="1"/>
</dbReference>
<proteinExistence type="predicted"/>
<dbReference type="Pfam" id="PF00512">
    <property type="entry name" value="HisKA"/>
    <property type="match status" value="1"/>
</dbReference>
<dbReference type="SMART" id="SM00448">
    <property type="entry name" value="REC"/>
    <property type="match status" value="1"/>
</dbReference>
<feature type="domain" description="PAS" evidence="8">
    <location>
        <begin position="411"/>
        <end position="481"/>
    </location>
</feature>
<dbReference type="Gene3D" id="3.30.450.20">
    <property type="entry name" value="PAS domain"/>
    <property type="match status" value="4"/>
</dbReference>
<evidence type="ECO:0000256" key="2">
    <source>
        <dbReference type="ARBA" id="ARBA00012438"/>
    </source>
</evidence>
<feature type="modified residue" description="4-aspartylphosphate" evidence="4">
    <location>
        <position position="971"/>
    </location>
</feature>
<dbReference type="SUPFAM" id="SSF55785">
    <property type="entry name" value="PYP-like sensor domain (PAS domain)"/>
    <property type="match status" value="2"/>
</dbReference>
<dbReference type="PROSITE" id="PS50113">
    <property type="entry name" value="PAC"/>
    <property type="match status" value="2"/>
</dbReference>
<keyword evidence="5" id="KW-0812">Transmembrane</keyword>
<keyword evidence="11" id="KW-1185">Reference proteome</keyword>
<dbReference type="Gene3D" id="3.30.565.10">
    <property type="entry name" value="Histidine kinase-like ATPase, C-terminal domain"/>
    <property type="match status" value="1"/>
</dbReference>
<dbReference type="Pfam" id="PF02518">
    <property type="entry name" value="HATPase_c"/>
    <property type="match status" value="1"/>
</dbReference>
<keyword evidence="5" id="KW-0472">Membrane</keyword>
<feature type="domain" description="Histidine kinase" evidence="6">
    <location>
        <begin position="691"/>
        <end position="902"/>
    </location>
</feature>
<keyword evidence="5" id="KW-1133">Transmembrane helix</keyword>
<dbReference type="PANTHER" id="PTHR43065">
    <property type="entry name" value="SENSOR HISTIDINE KINASE"/>
    <property type="match status" value="1"/>
</dbReference>
<feature type="transmembrane region" description="Helical" evidence="5">
    <location>
        <begin position="20"/>
        <end position="40"/>
    </location>
</feature>
<sequence length="1041" mass="112213">MTPPDTQNHDPSAAQLQRRFLALILWAVVPVVLVLCVLIWRGYDAAQTEVLDRHAEAQRRLGAELAELAGDVRTHVSILRAFTEGRLARRGVTETYLGPVEWLTPLPADQVRLGLVMADPATLLPNDRQEIAAVLPLFDISQAMHAAAPGLKWSYFFSGTKRFVAIYPRVPAAAMLAGEDPSGVFRSFFDYDLFTFGAPQNNPDHTAYWTPVYLDAGGAGLMVTHGTPVWANGQFRGIVAADLLISDVAKRIAAAPEPQGDVAVLDQKGNVIAATGQPLVAQVEAPPAETVLHGARLDQLGPGFRHVADRWMARRSIAGTPWHLVVTVPDAVTQAAIVQRVMPLLLLLGCVLAGVLLLVFLVRRQFVLPAVTLARYAALAPAEAAVAPDLPRPWQALADRIQGAARAELANIRQMRAMIDGIPLRAVYVDADFVYRDANREFLDFVGLEREQLIGRSVAEVLGPKVAAEYAGLEPQILRGEVARFEGWIEFASKGRRFLQVSVLPFLREGETRAGFLTFTRDLTELKEAETEAERSHFALREREERYRAVVLAALDAIVVMDEDGRVLEFNPAAEQTFGYTAAEAIGQPVADLIVPPTMREAHRRGMARFIETGVPHVIGRRVEVEGMRRDGSTFPVELTVTEVPTGGPRIFTSHLRDLTEARRLAREMEDSRNRLHQVEKLSAMGSLLAGVAHELNNPLAVVVAQSTLLADKAPDAATNQRAEKIRAAADRCGRIVKSFLAMARQKPPQRERLQVEAVLQGALEVVGYGLRSAGVEVDLALPEGLPAIEGDRDLLGQVFSNILINAQQAMTGAPAPRRIRLSASAAGGWLRLRFEDNGPGVPEALRKRIFDPYFTTKAVGVGTGIGLSISRSVIEAHGGALSLVDSALGGAGFELRLPALPDAVPAAAGASGVARGPSGHRALIVDDEADVAESLAEILGLHGVEAEVTTDAASAPERLAAGGFDLLFTDLRMPGIDGVALIRLIRERVPGFAGPFVLVTGDTVAGPAHMAATGLERVETLEKPFGTEDVAALLRRILGS</sequence>
<evidence type="ECO:0000313" key="11">
    <source>
        <dbReference type="Proteomes" id="UP000198761"/>
    </source>
</evidence>
<dbReference type="SUPFAM" id="SSF55874">
    <property type="entry name" value="ATPase domain of HSP90 chaperone/DNA topoisomerase II/histidine kinase"/>
    <property type="match status" value="1"/>
</dbReference>
<dbReference type="InterPro" id="IPR003594">
    <property type="entry name" value="HATPase_dom"/>
</dbReference>
<dbReference type="SUPFAM" id="SSF52172">
    <property type="entry name" value="CheY-like"/>
    <property type="match status" value="1"/>
</dbReference>
<dbReference type="CDD" id="cd00156">
    <property type="entry name" value="REC"/>
    <property type="match status" value="1"/>
</dbReference>
<dbReference type="SMART" id="SM00388">
    <property type="entry name" value="HisKA"/>
    <property type="match status" value="1"/>
</dbReference>
<feature type="domain" description="Response regulatory" evidence="7">
    <location>
        <begin position="922"/>
        <end position="1039"/>
    </location>
</feature>
<feature type="domain" description="PAC" evidence="9">
    <location>
        <begin position="621"/>
        <end position="671"/>
    </location>
</feature>
<dbReference type="EMBL" id="FOCE01000001">
    <property type="protein sequence ID" value="SEM43953.1"/>
    <property type="molecule type" value="Genomic_DNA"/>
</dbReference>
<dbReference type="InterPro" id="IPR000014">
    <property type="entry name" value="PAS"/>
</dbReference>
<dbReference type="PROSITE" id="PS50109">
    <property type="entry name" value="HIS_KIN"/>
    <property type="match status" value="1"/>
</dbReference>
<feature type="domain" description="PAC" evidence="9">
    <location>
        <begin position="483"/>
        <end position="535"/>
    </location>
</feature>
<dbReference type="InterPro" id="IPR003661">
    <property type="entry name" value="HisK_dim/P_dom"/>
</dbReference>
<evidence type="ECO:0000313" key="10">
    <source>
        <dbReference type="EMBL" id="SEM43953.1"/>
    </source>
</evidence>
<feature type="transmembrane region" description="Helical" evidence="5">
    <location>
        <begin position="344"/>
        <end position="362"/>
    </location>
</feature>
<evidence type="ECO:0000256" key="5">
    <source>
        <dbReference type="SAM" id="Phobius"/>
    </source>
</evidence>
<dbReference type="PROSITE" id="PS50112">
    <property type="entry name" value="PAS"/>
    <property type="match status" value="2"/>
</dbReference>
<dbReference type="InterPro" id="IPR004358">
    <property type="entry name" value="Sig_transdc_His_kin-like_C"/>
</dbReference>
<dbReference type="SUPFAM" id="SSF47384">
    <property type="entry name" value="Homodimeric domain of signal transducing histidine kinase"/>
    <property type="match status" value="1"/>
</dbReference>
<dbReference type="SMART" id="SM00387">
    <property type="entry name" value="HATPase_c"/>
    <property type="match status" value="1"/>
</dbReference>
<evidence type="ECO:0000256" key="4">
    <source>
        <dbReference type="PROSITE-ProRule" id="PRU00169"/>
    </source>
</evidence>
<dbReference type="Pfam" id="PF08448">
    <property type="entry name" value="PAS_4"/>
    <property type="match status" value="1"/>
</dbReference>
<dbReference type="STRING" id="933059.SAMN04488103_101159"/>
<dbReference type="AlphaFoldDB" id="A0A1H7YDB6"/>
<dbReference type="OrthoDB" id="9796100at2"/>
<evidence type="ECO:0000259" key="8">
    <source>
        <dbReference type="PROSITE" id="PS50112"/>
    </source>
</evidence>
<dbReference type="GO" id="GO:0000155">
    <property type="term" value="F:phosphorelay sensor kinase activity"/>
    <property type="evidence" value="ECO:0007669"/>
    <property type="project" value="InterPro"/>
</dbReference>
<protein>
    <recommendedName>
        <fullName evidence="2">histidine kinase</fullName>
        <ecNumber evidence="2">2.7.13.3</ecNumber>
    </recommendedName>
</protein>
<evidence type="ECO:0000256" key="3">
    <source>
        <dbReference type="ARBA" id="ARBA00022553"/>
    </source>
</evidence>
<name>A0A1H7YDB6_9RHOB</name>
<dbReference type="InterPro" id="IPR036890">
    <property type="entry name" value="HATPase_C_sf"/>
</dbReference>
<dbReference type="Pfam" id="PF00072">
    <property type="entry name" value="Response_reg"/>
    <property type="match status" value="1"/>
</dbReference>
<dbReference type="Pfam" id="PF13426">
    <property type="entry name" value="PAS_9"/>
    <property type="match status" value="1"/>
</dbReference>
<dbReference type="InterPro" id="IPR013656">
    <property type="entry name" value="PAS_4"/>
</dbReference>
<evidence type="ECO:0000256" key="1">
    <source>
        <dbReference type="ARBA" id="ARBA00000085"/>
    </source>
</evidence>
<dbReference type="PROSITE" id="PS50110">
    <property type="entry name" value="RESPONSE_REGULATORY"/>
    <property type="match status" value="1"/>
</dbReference>
<dbReference type="EC" id="2.7.13.3" evidence="2"/>
<dbReference type="Gene3D" id="3.40.50.2300">
    <property type="match status" value="1"/>
</dbReference>
<dbReference type="CDD" id="cd00130">
    <property type="entry name" value="PAS"/>
    <property type="match status" value="2"/>
</dbReference>
<dbReference type="PANTHER" id="PTHR43065:SF42">
    <property type="entry name" value="TWO-COMPONENT SENSOR PPRA"/>
    <property type="match status" value="1"/>
</dbReference>
<dbReference type="RefSeq" id="WP_091295353.1">
    <property type="nucleotide sequence ID" value="NZ_FOCE01000001.1"/>
</dbReference>
<dbReference type="SMART" id="SM00091">
    <property type="entry name" value="PAS"/>
    <property type="match status" value="2"/>
</dbReference>
<organism evidence="10 11">
    <name type="scientific">Gemmobacter aquatilis</name>
    <dbReference type="NCBI Taxonomy" id="933059"/>
    <lineage>
        <taxon>Bacteria</taxon>
        <taxon>Pseudomonadati</taxon>
        <taxon>Pseudomonadota</taxon>
        <taxon>Alphaproteobacteria</taxon>
        <taxon>Rhodobacterales</taxon>
        <taxon>Paracoccaceae</taxon>
        <taxon>Gemmobacter</taxon>
    </lineage>
</organism>
<accession>A0A1H7YDB6</accession>
<feature type="domain" description="PAS" evidence="8">
    <location>
        <begin position="543"/>
        <end position="614"/>
    </location>
</feature>
<dbReference type="InterPro" id="IPR035965">
    <property type="entry name" value="PAS-like_dom_sf"/>
</dbReference>
<keyword evidence="3 4" id="KW-0597">Phosphoprotein</keyword>
<dbReference type="InterPro" id="IPR011006">
    <property type="entry name" value="CheY-like_superfamily"/>
</dbReference>
<dbReference type="NCBIfam" id="TIGR00229">
    <property type="entry name" value="sensory_box"/>
    <property type="match status" value="2"/>
</dbReference>
<dbReference type="Proteomes" id="UP000198761">
    <property type="component" value="Unassembled WGS sequence"/>
</dbReference>
<dbReference type="InterPro" id="IPR036097">
    <property type="entry name" value="HisK_dim/P_sf"/>
</dbReference>
<dbReference type="InterPro" id="IPR000700">
    <property type="entry name" value="PAS-assoc_C"/>
</dbReference>
<dbReference type="CDD" id="cd18774">
    <property type="entry name" value="PDC2_HK_sensor"/>
    <property type="match status" value="1"/>
</dbReference>
<dbReference type="InterPro" id="IPR005467">
    <property type="entry name" value="His_kinase_dom"/>
</dbReference>
<comment type="catalytic activity">
    <reaction evidence="1">
        <text>ATP + protein L-histidine = ADP + protein N-phospho-L-histidine.</text>
        <dbReference type="EC" id="2.7.13.3"/>
    </reaction>
</comment>
<dbReference type="PRINTS" id="PR00344">
    <property type="entry name" value="BCTRLSENSOR"/>
</dbReference>